<evidence type="ECO:0000256" key="6">
    <source>
        <dbReference type="SAM" id="Phobius"/>
    </source>
</evidence>
<dbReference type="AlphaFoldDB" id="A0AAV9CQZ8"/>
<dbReference type="Pfam" id="PF14778">
    <property type="entry name" value="ODR4-like"/>
    <property type="match status" value="1"/>
</dbReference>
<evidence type="ECO:0000313" key="7">
    <source>
        <dbReference type="EMBL" id="KAK1291174.1"/>
    </source>
</evidence>
<dbReference type="GO" id="GO:0016020">
    <property type="term" value="C:membrane"/>
    <property type="evidence" value="ECO:0007669"/>
    <property type="project" value="UniProtKB-SubCell"/>
</dbReference>
<comment type="subcellular location">
    <subcellularLocation>
        <location evidence="1">Membrane</location>
    </subcellularLocation>
</comment>
<dbReference type="GO" id="GO:0008104">
    <property type="term" value="P:intracellular protein localization"/>
    <property type="evidence" value="ECO:0007669"/>
    <property type="project" value="TreeGrafter"/>
</dbReference>
<dbReference type="PANTHER" id="PTHR33966">
    <property type="entry name" value="PROTEIN ODR-4 HOMOLOG"/>
    <property type="match status" value="1"/>
</dbReference>
<keyword evidence="8" id="KW-1185">Reference proteome</keyword>
<dbReference type="PANTHER" id="PTHR33966:SF1">
    <property type="entry name" value="PROTEIN ODR-4 HOMOLOG"/>
    <property type="match status" value="1"/>
</dbReference>
<keyword evidence="5 6" id="KW-0472">Membrane</keyword>
<evidence type="ECO:0000256" key="2">
    <source>
        <dbReference type="ARBA" id="ARBA00010131"/>
    </source>
</evidence>
<feature type="transmembrane region" description="Helical" evidence="6">
    <location>
        <begin position="465"/>
        <end position="488"/>
    </location>
</feature>
<evidence type="ECO:0000256" key="3">
    <source>
        <dbReference type="ARBA" id="ARBA00022692"/>
    </source>
</evidence>
<name>A0AAV9CQZ8_ACOCL</name>
<proteinExistence type="inferred from homology"/>
<evidence type="ECO:0000256" key="4">
    <source>
        <dbReference type="ARBA" id="ARBA00022989"/>
    </source>
</evidence>
<reference evidence="7" key="1">
    <citation type="journal article" date="2023" name="Nat. Commun.">
        <title>Diploid and tetraploid genomes of Acorus and the evolution of monocots.</title>
        <authorList>
            <person name="Ma L."/>
            <person name="Liu K.W."/>
            <person name="Li Z."/>
            <person name="Hsiao Y.Y."/>
            <person name="Qi Y."/>
            <person name="Fu T."/>
            <person name="Tang G.D."/>
            <person name="Zhang D."/>
            <person name="Sun W.H."/>
            <person name="Liu D.K."/>
            <person name="Li Y."/>
            <person name="Chen G.Z."/>
            <person name="Liu X.D."/>
            <person name="Liao X.Y."/>
            <person name="Jiang Y.T."/>
            <person name="Yu X."/>
            <person name="Hao Y."/>
            <person name="Huang J."/>
            <person name="Zhao X.W."/>
            <person name="Ke S."/>
            <person name="Chen Y.Y."/>
            <person name="Wu W.L."/>
            <person name="Hsu J.L."/>
            <person name="Lin Y.F."/>
            <person name="Huang M.D."/>
            <person name="Li C.Y."/>
            <person name="Huang L."/>
            <person name="Wang Z.W."/>
            <person name="Zhao X."/>
            <person name="Zhong W.Y."/>
            <person name="Peng D.H."/>
            <person name="Ahmad S."/>
            <person name="Lan S."/>
            <person name="Zhang J.S."/>
            <person name="Tsai W.C."/>
            <person name="Van de Peer Y."/>
            <person name="Liu Z.J."/>
        </authorList>
    </citation>
    <scope>NUCLEOTIDE SEQUENCE</scope>
    <source>
        <strain evidence="7">CP</strain>
    </source>
</reference>
<organism evidence="7 8">
    <name type="scientific">Acorus calamus</name>
    <name type="common">Sweet flag</name>
    <dbReference type="NCBI Taxonomy" id="4465"/>
    <lineage>
        <taxon>Eukaryota</taxon>
        <taxon>Viridiplantae</taxon>
        <taxon>Streptophyta</taxon>
        <taxon>Embryophyta</taxon>
        <taxon>Tracheophyta</taxon>
        <taxon>Spermatophyta</taxon>
        <taxon>Magnoliopsida</taxon>
        <taxon>Liliopsida</taxon>
        <taxon>Acoraceae</taxon>
        <taxon>Acorus</taxon>
    </lineage>
</organism>
<reference evidence="7" key="2">
    <citation type="submission" date="2023-06" db="EMBL/GenBank/DDBJ databases">
        <authorList>
            <person name="Ma L."/>
            <person name="Liu K.-W."/>
            <person name="Li Z."/>
            <person name="Hsiao Y.-Y."/>
            <person name="Qi Y."/>
            <person name="Fu T."/>
            <person name="Tang G."/>
            <person name="Zhang D."/>
            <person name="Sun W.-H."/>
            <person name="Liu D.-K."/>
            <person name="Li Y."/>
            <person name="Chen G.-Z."/>
            <person name="Liu X.-D."/>
            <person name="Liao X.-Y."/>
            <person name="Jiang Y.-T."/>
            <person name="Yu X."/>
            <person name="Hao Y."/>
            <person name="Huang J."/>
            <person name="Zhao X.-W."/>
            <person name="Ke S."/>
            <person name="Chen Y.-Y."/>
            <person name="Wu W.-L."/>
            <person name="Hsu J.-L."/>
            <person name="Lin Y.-F."/>
            <person name="Huang M.-D."/>
            <person name="Li C.-Y."/>
            <person name="Huang L."/>
            <person name="Wang Z.-W."/>
            <person name="Zhao X."/>
            <person name="Zhong W.-Y."/>
            <person name="Peng D.-H."/>
            <person name="Ahmad S."/>
            <person name="Lan S."/>
            <person name="Zhang J.-S."/>
            <person name="Tsai W.-C."/>
            <person name="Van De Peer Y."/>
            <person name="Liu Z.-J."/>
        </authorList>
    </citation>
    <scope>NUCLEOTIDE SEQUENCE</scope>
    <source>
        <strain evidence="7">CP</strain>
        <tissue evidence="7">Leaves</tissue>
    </source>
</reference>
<evidence type="ECO:0000313" key="8">
    <source>
        <dbReference type="Proteomes" id="UP001180020"/>
    </source>
</evidence>
<keyword evidence="4 6" id="KW-1133">Transmembrane helix</keyword>
<comment type="caution">
    <text evidence="7">The sequence shown here is derived from an EMBL/GenBank/DDBJ whole genome shotgun (WGS) entry which is preliminary data.</text>
</comment>
<dbReference type="EMBL" id="JAUJYO010000017">
    <property type="protein sequence ID" value="KAK1291174.1"/>
    <property type="molecule type" value="Genomic_DNA"/>
</dbReference>
<dbReference type="GO" id="GO:0012505">
    <property type="term" value="C:endomembrane system"/>
    <property type="evidence" value="ECO:0007669"/>
    <property type="project" value="TreeGrafter"/>
</dbReference>
<protein>
    <recommendedName>
        <fullName evidence="9">Protein odr-4 homolog</fullName>
    </recommendedName>
</protein>
<accession>A0AAV9CQZ8</accession>
<comment type="similarity">
    <text evidence="2">Belongs to the ODR-4 family.</text>
</comment>
<sequence>MVRSVVGEETQLKPFEDRLSQSGIPSQVGLIVGKMSPSLDRGFVYDLIPTPPTESGRPACSLTEIFREDRKKGPPSKGGKPSQAEVASLSIDGDWVAEHARQVSRMLLGGVNVVGVYVWASENSFKSSNVILWQTVKGVAQAAPFHDNNLDERLLVHISYSPRRWTCRSCLLGSNNPSNSLRPCDFKLGKLLASLQNFKCQYNFEIRLPIFSEAFNASSWGAVLRNGVNAHAKELKHARALIDGDLVTEDQQCTSEGSHNVELFLPFLMHSPSEACSGGKEVVGVVVFSGSIYSSTYASPKEPVLQALSDLKGDIIATLESRLDIICDEAERDAGSGSDSVGEAGDILAERSMHQVRLREMRKSCSLCFPRRVLVPWLTGVFVCDYLQPSETLEDLKDRCKEIMSLEFPADATSIVEVETQSTCTVERAFWDVVTGTAATMVDNPTKDDMKPLIKGGKSRQSGEFNFNMIAVAILILSIMIGCGILVFGPLNL</sequence>
<evidence type="ECO:0000256" key="5">
    <source>
        <dbReference type="ARBA" id="ARBA00023136"/>
    </source>
</evidence>
<evidence type="ECO:0008006" key="9">
    <source>
        <dbReference type="Google" id="ProtNLM"/>
    </source>
</evidence>
<keyword evidence="3 6" id="KW-0812">Transmembrane</keyword>
<dbReference type="InterPro" id="IPR029454">
    <property type="entry name" value="ODR-4-like"/>
</dbReference>
<gene>
    <name evidence="7" type="ORF">QJS10_CPB17g02440</name>
</gene>
<dbReference type="Proteomes" id="UP001180020">
    <property type="component" value="Unassembled WGS sequence"/>
</dbReference>
<evidence type="ECO:0000256" key="1">
    <source>
        <dbReference type="ARBA" id="ARBA00004370"/>
    </source>
</evidence>